<keyword evidence="2" id="KW-0012">Acyltransferase</keyword>
<dbReference type="PANTHER" id="PTHR34069:SF3">
    <property type="entry name" value="ACYL-COA:ACYL-COA ALKYLTRANSFERASE"/>
    <property type="match status" value="1"/>
</dbReference>
<dbReference type="Proteomes" id="UP001596058">
    <property type="component" value="Unassembled WGS sequence"/>
</dbReference>
<evidence type="ECO:0000313" key="5">
    <source>
        <dbReference type="EMBL" id="MFC5825024.1"/>
    </source>
</evidence>
<dbReference type="PANTHER" id="PTHR34069">
    <property type="entry name" value="3-OXOACYL-[ACYL-CARRIER-PROTEIN] SYNTHASE 3"/>
    <property type="match status" value="1"/>
</dbReference>
<evidence type="ECO:0000256" key="2">
    <source>
        <dbReference type="ARBA" id="ARBA00023315"/>
    </source>
</evidence>
<dbReference type="CDD" id="cd00830">
    <property type="entry name" value="KAS_III"/>
    <property type="match status" value="1"/>
</dbReference>
<dbReference type="InterPro" id="IPR020616">
    <property type="entry name" value="Thiolase_N"/>
</dbReference>
<accession>A0ABW1CH14</accession>
<dbReference type="InterPro" id="IPR013747">
    <property type="entry name" value="ACP_syn_III_C"/>
</dbReference>
<name>A0ABW1CH14_9ACTN</name>
<evidence type="ECO:0000313" key="6">
    <source>
        <dbReference type="Proteomes" id="UP001596058"/>
    </source>
</evidence>
<comment type="caution">
    <text evidence="5">The sequence shown here is derived from an EMBL/GenBank/DDBJ whole genome shotgun (WGS) entry which is preliminary data.</text>
</comment>
<evidence type="ECO:0000259" key="3">
    <source>
        <dbReference type="Pfam" id="PF00108"/>
    </source>
</evidence>
<dbReference type="SUPFAM" id="SSF53901">
    <property type="entry name" value="Thiolase-like"/>
    <property type="match status" value="1"/>
</dbReference>
<dbReference type="Gene3D" id="3.40.47.10">
    <property type="match status" value="2"/>
</dbReference>
<organism evidence="5 6">
    <name type="scientific">Nonomuraea insulae</name>
    <dbReference type="NCBI Taxonomy" id="1616787"/>
    <lineage>
        <taxon>Bacteria</taxon>
        <taxon>Bacillati</taxon>
        <taxon>Actinomycetota</taxon>
        <taxon>Actinomycetes</taxon>
        <taxon>Streptosporangiales</taxon>
        <taxon>Streptosporangiaceae</taxon>
        <taxon>Nonomuraea</taxon>
    </lineage>
</organism>
<keyword evidence="1" id="KW-0808">Transferase</keyword>
<gene>
    <name evidence="5" type="ORF">ACFPZ3_14280</name>
</gene>
<dbReference type="EMBL" id="JBHSPA010000017">
    <property type="protein sequence ID" value="MFC5825024.1"/>
    <property type="molecule type" value="Genomic_DNA"/>
</dbReference>
<reference evidence="6" key="1">
    <citation type="journal article" date="2019" name="Int. J. Syst. Evol. Microbiol.">
        <title>The Global Catalogue of Microorganisms (GCM) 10K type strain sequencing project: providing services to taxonomists for standard genome sequencing and annotation.</title>
        <authorList>
            <consortium name="The Broad Institute Genomics Platform"/>
            <consortium name="The Broad Institute Genome Sequencing Center for Infectious Disease"/>
            <person name="Wu L."/>
            <person name="Ma J."/>
        </authorList>
    </citation>
    <scope>NUCLEOTIDE SEQUENCE [LARGE SCALE GENOMIC DNA]</scope>
    <source>
        <strain evidence="6">CCUG 53903</strain>
    </source>
</reference>
<feature type="domain" description="Thiolase N-terminal" evidence="3">
    <location>
        <begin position="55"/>
        <end position="154"/>
    </location>
</feature>
<keyword evidence="6" id="KW-1185">Reference proteome</keyword>
<dbReference type="RefSeq" id="WP_379514543.1">
    <property type="nucleotide sequence ID" value="NZ_JBHSPA010000017.1"/>
</dbReference>
<feature type="domain" description="Beta-ketoacyl-[acyl-carrier-protein] synthase III C-terminal" evidence="4">
    <location>
        <begin position="246"/>
        <end position="335"/>
    </location>
</feature>
<sequence length="335" mass="35740">MSERFTRLTDVAVQLPEGSLTTPELEGRLADRNPGVHIPRGMIEEVSGVRRRHVAASDQMASDLAAAAARKLLDKTGHAPPEIDLVIFAGVTYDAVEPATAHLVAAKLGIDCPVFDVRNACNSALNAIEIADAFITSGRHSTILIAGGEVTTPAMRWHLESEEDFKAAVPSYTVSDVGTAMLLEASGTPGVLSHQFFAKSEHWQAAVVPVTRDRFGGFRSGAFTVDDVALAVAVLKLDPAVLRRPLARHGFDWDDMAAICVHQASLASLWWVCELAGIPREKVMVTIEEHGNLAASTLPMQLHLAATGGRLHRGDLVALVGLASGISAGTVLVRW</sequence>
<evidence type="ECO:0000259" key="4">
    <source>
        <dbReference type="Pfam" id="PF08541"/>
    </source>
</evidence>
<protein>
    <submittedName>
        <fullName evidence="5">3-oxoacyl-ACP synthase III family protein</fullName>
    </submittedName>
</protein>
<dbReference type="InterPro" id="IPR016039">
    <property type="entry name" value="Thiolase-like"/>
</dbReference>
<proteinExistence type="predicted"/>
<dbReference type="Pfam" id="PF00108">
    <property type="entry name" value="Thiolase_N"/>
    <property type="match status" value="1"/>
</dbReference>
<dbReference type="Pfam" id="PF08541">
    <property type="entry name" value="ACP_syn_III_C"/>
    <property type="match status" value="1"/>
</dbReference>
<evidence type="ECO:0000256" key="1">
    <source>
        <dbReference type="ARBA" id="ARBA00022679"/>
    </source>
</evidence>